<organism evidence="1">
    <name type="scientific">uncultured marine virus</name>
    <dbReference type="NCBI Taxonomy" id="186617"/>
    <lineage>
        <taxon>Viruses</taxon>
        <taxon>environmental samples</taxon>
    </lineage>
</organism>
<keyword evidence="1" id="KW-0547">Nucleotide-binding</keyword>
<protein>
    <submittedName>
        <fullName evidence="1">DNA helicase</fullName>
    </submittedName>
</protein>
<name>A0A0F7L3B1_9VIRU</name>
<dbReference type="GO" id="GO:0004386">
    <property type="term" value="F:helicase activity"/>
    <property type="evidence" value="ECO:0007669"/>
    <property type="project" value="UniProtKB-KW"/>
</dbReference>
<reference evidence="1" key="2">
    <citation type="submission" date="2015-03" db="EMBL/GenBank/DDBJ databases">
        <authorList>
            <person name="Chow C.-E.T."/>
            <person name="Winget D.M."/>
            <person name="White R.A.III."/>
            <person name="Hallam S.J."/>
            <person name="Suttle C.A."/>
        </authorList>
    </citation>
    <scope>NUCLEOTIDE SEQUENCE</scope>
    <source>
        <strain evidence="1">Anoxic2_5</strain>
    </source>
</reference>
<accession>A0A0F7L3B1</accession>
<dbReference type="EMBL" id="KR029589">
    <property type="protein sequence ID" value="AKH47059.1"/>
    <property type="molecule type" value="Genomic_DNA"/>
</dbReference>
<keyword evidence="1" id="KW-0347">Helicase</keyword>
<keyword evidence="1" id="KW-0378">Hydrolase</keyword>
<reference evidence="1" key="1">
    <citation type="journal article" date="2015" name="Front. Microbiol.">
        <title>Combining genomic sequencing methods to explore viral diversity and reveal potential virus-host interactions.</title>
        <authorList>
            <person name="Chow C.E."/>
            <person name="Winget D.M."/>
            <person name="White R.A.III."/>
            <person name="Hallam S.J."/>
            <person name="Suttle C.A."/>
        </authorList>
    </citation>
    <scope>NUCLEOTIDE SEQUENCE</scope>
    <source>
        <strain evidence="1">Anoxic2_5</strain>
    </source>
</reference>
<proteinExistence type="predicted"/>
<sequence>MLSADDLGLVRVLAVLAVVALPVQEQHKVGVLLHVATVAQVREHWALVAALFDLAVQLAQDDGPDVELSGQPLEPSADVADGLVSLAAVLEAHQAEVVHADGAQLGSLAGHLHL</sequence>
<evidence type="ECO:0000313" key="1">
    <source>
        <dbReference type="EMBL" id="AKH47059.1"/>
    </source>
</evidence>
<keyword evidence="1" id="KW-0067">ATP-binding</keyword>